<organism evidence="1 2">
    <name type="scientific">Polysphondylium violaceum</name>
    <dbReference type="NCBI Taxonomy" id="133409"/>
    <lineage>
        <taxon>Eukaryota</taxon>
        <taxon>Amoebozoa</taxon>
        <taxon>Evosea</taxon>
        <taxon>Eumycetozoa</taxon>
        <taxon>Dictyostelia</taxon>
        <taxon>Dictyosteliales</taxon>
        <taxon>Dictyosteliaceae</taxon>
        <taxon>Polysphondylium</taxon>
    </lineage>
</organism>
<dbReference type="Proteomes" id="UP000695562">
    <property type="component" value="Unassembled WGS sequence"/>
</dbReference>
<evidence type="ECO:0000313" key="1">
    <source>
        <dbReference type="EMBL" id="KAF2078008.1"/>
    </source>
</evidence>
<dbReference type="OrthoDB" id="16752at2759"/>
<accession>A0A8J4Q121</accession>
<gene>
    <name evidence="1" type="ORF">CYY_000646</name>
</gene>
<sequence>MNTKITSLLLNNAVKPRIVAVATPSRAYSTNSTGFLLSQKRDKEGKLYTIPPKKWEDSLATASESIVKAERSPNLPIDKLQKLSVEKIEKNHTLNLNAF</sequence>
<reference evidence="1" key="1">
    <citation type="submission" date="2020-01" db="EMBL/GenBank/DDBJ databases">
        <title>Development of genomics and gene disruption for Polysphondylium violaceum indicates a role for the polyketide synthase stlB in stalk morphogenesis.</title>
        <authorList>
            <person name="Narita B."/>
            <person name="Kawabe Y."/>
            <person name="Kin K."/>
            <person name="Saito T."/>
            <person name="Gibbs R."/>
            <person name="Kuspa A."/>
            <person name="Muzny D."/>
            <person name="Queller D."/>
            <person name="Richards S."/>
            <person name="Strassman J."/>
            <person name="Sucgang R."/>
            <person name="Worley K."/>
            <person name="Schaap P."/>
        </authorList>
    </citation>
    <scope>NUCLEOTIDE SEQUENCE</scope>
    <source>
        <strain evidence="1">QSvi11</strain>
    </source>
</reference>
<name>A0A8J4Q121_9MYCE</name>
<dbReference type="EMBL" id="AJWJ01000013">
    <property type="protein sequence ID" value="KAF2078008.1"/>
    <property type="molecule type" value="Genomic_DNA"/>
</dbReference>
<protein>
    <submittedName>
        <fullName evidence="1">Uncharacterized protein</fullName>
    </submittedName>
</protein>
<keyword evidence="2" id="KW-1185">Reference proteome</keyword>
<proteinExistence type="predicted"/>
<evidence type="ECO:0000313" key="2">
    <source>
        <dbReference type="Proteomes" id="UP000695562"/>
    </source>
</evidence>
<comment type="caution">
    <text evidence="1">The sequence shown here is derived from an EMBL/GenBank/DDBJ whole genome shotgun (WGS) entry which is preliminary data.</text>
</comment>
<dbReference type="AlphaFoldDB" id="A0A8J4Q121"/>